<evidence type="ECO:0000256" key="5">
    <source>
        <dbReference type="ARBA" id="ARBA00022932"/>
    </source>
</evidence>
<dbReference type="GO" id="GO:0003887">
    <property type="term" value="F:DNA-directed DNA polymerase activity"/>
    <property type="evidence" value="ECO:0007669"/>
    <property type="project" value="UniProtKB-KW"/>
</dbReference>
<comment type="similarity">
    <text evidence="6">Belongs to the DNA polymerase HolA subunit family.</text>
</comment>
<sequence length="227" mass="26620">SSIVHVEEVKPLRGMALLSWIDKRFHELGKRASPETKKRIVEIVGNDLGRLYSEIEKIDTFVIDKEVVEVDDVNEVSGWFKTYAEWEMTDSLESADYEQCLRVMNNLFSEGTRPEYILGVIVRFFRNILIAKLWLMEKEKDKKEIFKELKPQIKEKFGSFYTTKFRQFFDMIEGVSQKDLTVLLNELEKVDLTYKTSALSLQTLLEGFLLEYCRLRGRPKGTLLSKR</sequence>
<evidence type="ECO:0000256" key="4">
    <source>
        <dbReference type="ARBA" id="ARBA00022705"/>
    </source>
</evidence>
<dbReference type="InterPro" id="IPR008921">
    <property type="entry name" value="DNA_pol3_clamp-load_cplx_C"/>
</dbReference>
<gene>
    <name evidence="9" type="ORF">S01H1_29014</name>
</gene>
<organism evidence="9">
    <name type="scientific">marine sediment metagenome</name>
    <dbReference type="NCBI Taxonomy" id="412755"/>
    <lineage>
        <taxon>unclassified sequences</taxon>
        <taxon>metagenomes</taxon>
        <taxon>ecological metagenomes</taxon>
    </lineage>
</organism>
<dbReference type="InterPro" id="IPR048466">
    <property type="entry name" value="DNA_pol3_delta-like_C"/>
</dbReference>
<name>X0TGN5_9ZZZZ</name>
<dbReference type="EMBL" id="BARS01017766">
    <property type="protein sequence ID" value="GAF87297.1"/>
    <property type="molecule type" value="Genomic_DNA"/>
</dbReference>
<dbReference type="GO" id="GO:0006261">
    <property type="term" value="P:DNA-templated DNA replication"/>
    <property type="evidence" value="ECO:0007669"/>
    <property type="project" value="TreeGrafter"/>
</dbReference>
<dbReference type="Pfam" id="PF21694">
    <property type="entry name" value="DNA_pol3_delta_C"/>
    <property type="match status" value="1"/>
</dbReference>
<accession>X0TGN5</accession>
<dbReference type="InterPro" id="IPR005790">
    <property type="entry name" value="DNA_polIII_delta"/>
</dbReference>
<dbReference type="SUPFAM" id="SSF48019">
    <property type="entry name" value="post-AAA+ oligomerization domain-like"/>
    <property type="match status" value="1"/>
</dbReference>
<evidence type="ECO:0000256" key="6">
    <source>
        <dbReference type="ARBA" id="ARBA00034754"/>
    </source>
</evidence>
<evidence type="ECO:0000256" key="3">
    <source>
        <dbReference type="ARBA" id="ARBA00022695"/>
    </source>
</evidence>
<protein>
    <recommendedName>
        <fullName evidence="1">DNA-directed DNA polymerase</fullName>
        <ecNumber evidence="1">2.7.7.7</ecNumber>
    </recommendedName>
</protein>
<keyword evidence="5" id="KW-0239">DNA-directed DNA polymerase</keyword>
<dbReference type="AlphaFoldDB" id="X0TGN5"/>
<keyword evidence="3" id="KW-0548">Nucleotidyltransferase</keyword>
<proteinExistence type="inferred from homology"/>
<evidence type="ECO:0000256" key="1">
    <source>
        <dbReference type="ARBA" id="ARBA00012417"/>
    </source>
</evidence>
<feature type="non-terminal residue" evidence="9">
    <location>
        <position position="1"/>
    </location>
</feature>
<comment type="catalytic activity">
    <reaction evidence="7">
        <text>DNA(n) + a 2'-deoxyribonucleoside 5'-triphosphate = DNA(n+1) + diphosphate</text>
        <dbReference type="Rhea" id="RHEA:22508"/>
        <dbReference type="Rhea" id="RHEA-COMP:17339"/>
        <dbReference type="Rhea" id="RHEA-COMP:17340"/>
        <dbReference type="ChEBI" id="CHEBI:33019"/>
        <dbReference type="ChEBI" id="CHEBI:61560"/>
        <dbReference type="ChEBI" id="CHEBI:173112"/>
        <dbReference type="EC" id="2.7.7.7"/>
    </reaction>
</comment>
<dbReference type="EC" id="2.7.7.7" evidence="1"/>
<evidence type="ECO:0000259" key="8">
    <source>
        <dbReference type="Pfam" id="PF21694"/>
    </source>
</evidence>
<dbReference type="GO" id="GO:0003677">
    <property type="term" value="F:DNA binding"/>
    <property type="evidence" value="ECO:0007669"/>
    <property type="project" value="InterPro"/>
</dbReference>
<dbReference type="NCBIfam" id="TIGR01128">
    <property type="entry name" value="holA"/>
    <property type="match status" value="1"/>
</dbReference>
<evidence type="ECO:0000256" key="2">
    <source>
        <dbReference type="ARBA" id="ARBA00022679"/>
    </source>
</evidence>
<keyword evidence="2" id="KW-0808">Transferase</keyword>
<dbReference type="PANTHER" id="PTHR34388">
    <property type="entry name" value="DNA POLYMERASE III SUBUNIT DELTA"/>
    <property type="match status" value="1"/>
</dbReference>
<dbReference type="Gene3D" id="1.20.272.10">
    <property type="match status" value="1"/>
</dbReference>
<reference evidence="9" key="1">
    <citation type="journal article" date="2014" name="Front. Microbiol.">
        <title>High frequency of phylogenetically diverse reductive dehalogenase-homologous genes in deep subseafloor sedimentary metagenomes.</title>
        <authorList>
            <person name="Kawai M."/>
            <person name="Futagami T."/>
            <person name="Toyoda A."/>
            <person name="Takaki Y."/>
            <person name="Nishi S."/>
            <person name="Hori S."/>
            <person name="Arai W."/>
            <person name="Tsubouchi T."/>
            <person name="Morono Y."/>
            <person name="Uchiyama I."/>
            <person name="Ito T."/>
            <person name="Fujiyama A."/>
            <person name="Inagaki F."/>
            <person name="Takami H."/>
        </authorList>
    </citation>
    <scope>NUCLEOTIDE SEQUENCE</scope>
    <source>
        <strain evidence="9">Expedition CK06-06</strain>
    </source>
</reference>
<dbReference type="Gene3D" id="1.10.8.60">
    <property type="match status" value="1"/>
</dbReference>
<dbReference type="GO" id="GO:0009360">
    <property type="term" value="C:DNA polymerase III complex"/>
    <property type="evidence" value="ECO:0007669"/>
    <property type="project" value="TreeGrafter"/>
</dbReference>
<evidence type="ECO:0000256" key="7">
    <source>
        <dbReference type="ARBA" id="ARBA00049244"/>
    </source>
</evidence>
<comment type="caution">
    <text evidence="9">The sequence shown here is derived from an EMBL/GenBank/DDBJ whole genome shotgun (WGS) entry which is preliminary data.</text>
</comment>
<evidence type="ECO:0000313" key="9">
    <source>
        <dbReference type="EMBL" id="GAF87297.1"/>
    </source>
</evidence>
<dbReference type="PANTHER" id="PTHR34388:SF1">
    <property type="entry name" value="DNA POLYMERASE III SUBUNIT DELTA"/>
    <property type="match status" value="1"/>
</dbReference>
<feature type="domain" description="DNA polymerase III delta subunit-like C-terminal" evidence="8">
    <location>
        <begin position="87"/>
        <end position="212"/>
    </location>
</feature>
<keyword evidence="4" id="KW-0235">DNA replication</keyword>